<organism evidence="7 8">
    <name type="scientific">Shewanella algae</name>
    <dbReference type="NCBI Taxonomy" id="38313"/>
    <lineage>
        <taxon>Bacteria</taxon>
        <taxon>Pseudomonadati</taxon>
        <taxon>Pseudomonadota</taxon>
        <taxon>Gammaproteobacteria</taxon>
        <taxon>Alteromonadales</taxon>
        <taxon>Shewanellaceae</taxon>
        <taxon>Shewanella</taxon>
    </lineage>
</organism>
<dbReference type="InterPro" id="IPR005119">
    <property type="entry name" value="LysR_subst-bd"/>
</dbReference>
<proteinExistence type="inferred from homology"/>
<dbReference type="Gene3D" id="3.40.190.10">
    <property type="entry name" value="Periplasmic binding protein-like II"/>
    <property type="match status" value="2"/>
</dbReference>
<dbReference type="PROSITE" id="PS50931">
    <property type="entry name" value="HTH_LYSR"/>
    <property type="match status" value="1"/>
</dbReference>
<evidence type="ECO:0000313" key="8">
    <source>
        <dbReference type="Proteomes" id="UP000254069"/>
    </source>
</evidence>
<dbReference type="SUPFAM" id="SSF53850">
    <property type="entry name" value="Periplasmic binding protein-like II"/>
    <property type="match status" value="1"/>
</dbReference>
<dbReference type="InterPro" id="IPR036390">
    <property type="entry name" value="WH_DNA-bd_sf"/>
</dbReference>
<dbReference type="SUPFAM" id="SSF46785">
    <property type="entry name" value="Winged helix' DNA-binding domain"/>
    <property type="match status" value="1"/>
</dbReference>
<comment type="similarity">
    <text evidence="1">Belongs to the LysR transcriptional regulatory family.</text>
</comment>
<keyword evidence="4" id="KW-0804">Transcription</keyword>
<dbReference type="AlphaFoldDB" id="A0A1S2AMA2"/>
<evidence type="ECO:0000313" key="6">
    <source>
        <dbReference type="EMBL" id="BCV46877.1"/>
    </source>
</evidence>
<evidence type="ECO:0000313" key="7">
    <source>
        <dbReference type="EMBL" id="SUI69331.1"/>
    </source>
</evidence>
<dbReference type="Gene3D" id="1.10.10.10">
    <property type="entry name" value="Winged helix-like DNA-binding domain superfamily/Winged helix DNA-binding domain"/>
    <property type="match status" value="1"/>
</dbReference>
<keyword evidence="8" id="KW-1185">Reference proteome</keyword>
<evidence type="ECO:0000256" key="1">
    <source>
        <dbReference type="ARBA" id="ARBA00009437"/>
    </source>
</evidence>
<dbReference type="GO" id="GO:0003700">
    <property type="term" value="F:DNA-binding transcription factor activity"/>
    <property type="evidence" value="ECO:0007669"/>
    <property type="project" value="InterPro"/>
</dbReference>
<evidence type="ECO:0000259" key="5">
    <source>
        <dbReference type="PROSITE" id="PS50931"/>
    </source>
</evidence>
<dbReference type="GO" id="GO:0000976">
    <property type="term" value="F:transcription cis-regulatory region binding"/>
    <property type="evidence" value="ECO:0007669"/>
    <property type="project" value="TreeGrafter"/>
</dbReference>
<evidence type="ECO:0000256" key="3">
    <source>
        <dbReference type="ARBA" id="ARBA00023125"/>
    </source>
</evidence>
<dbReference type="EMBL" id="AP024613">
    <property type="protein sequence ID" value="BCV46877.1"/>
    <property type="molecule type" value="Genomic_DNA"/>
</dbReference>
<dbReference type="RefSeq" id="WP_025010072.1">
    <property type="nucleotide sequence ID" value="NZ_AP024609.1"/>
</dbReference>
<dbReference type="PANTHER" id="PTHR30126">
    <property type="entry name" value="HTH-TYPE TRANSCRIPTIONAL REGULATOR"/>
    <property type="match status" value="1"/>
</dbReference>
<dbReference type="PANTHER" id="PTHR30126:SF81">
    <property type="entry name" value="HTH-TYPE TRANSCRIPTIONAL REGULATOR ILVY"/>
    <property type="match status" value="1"/>
</dbReference>
<dbReference type="KEGG" id="salg:BS332_05260"/>
<dbReference type="FunFam" id="1.10.10.10:FF:000001">
    <property type="entry name" value="LysR family transcriptional regulator"/>
    <property type="match status" value="1"/>
</dbReference>
<dbReference type="Proteomes" id="UP000254069">
    <property type="component" value="Unassembled WGS sequence"/>
</dbReference>
<accession>A0A1S2AMA2</accession>
<feature type="domain" description="HTH lysR-type" evidence="5">
    <location>
        <begin position="1"/>
        <end position="58"/>
    </location>
</feature>
<dbReference type="InterPro" id="IPR036388">
    <property type="entry name" value="WH-like_DNA-bd_sf"/>
</dbReference>
<dbReference type="Pfam" id="PF03466">
    <property type="entry name" value="LysR_substrate"/>
    <property type="match status" value="1"/>
</dbReference>
<evidence type="ECO:0000256" key="4">
    <source>
        <dbReference type="ARBA" id="ARBA00023163"/>
    </source>
</evidence>
<dbReference type="GeneID" id="99802019"/>
<dbReference type="Proteomes" id="UP000825078">
    <property type="component" value="Chromosome"/>
</dbReference>
<dbReference type="Pfam" id="PF00126">
    <property type="entry name" value="HTH_1"/>
    <property type="match status" value="1"/>
</dbReference>
<keyword evidence="3" id="KW-0238">DNA-binding</keyword>
<evidence type="ECO:0000256" key="2">
    <source>
        <dbReference type="ARBA" id="ARBA00023015"/>
    </source>
</evidence>
<protein>
    <submittedName>
        <fullName evidence="7">HTH-type transcriptional activator CmpR</fullName>
    </submittedName>
    <submittedName>
        <fullName evidence="6">Transcriptional regulator IlvY</fullName>
    </submittedName>
</protein>
<reference evidence="6" key="2">
    <citation type="submission" date="2021-05" db="EMBL/GenBank/DDBJ databases">
        <title>Molecular characterization for Shewanella algae harboring chromosomal blaOXA-55-like strains isolated from clinical and environment sample.</title>
        <authorList>
            <person name="Ohama Y."/>
            <person name="Aoki K."/>
            <person name="Harada S."/>
            <person name="Moriya K."/>
            <person name="Ishii Y."/>
            <person name="Tateda K."/>
        </authorList>
    </citation>
    <scope>NUCLEOTIDE SEQUENCE</scope>
    <source>
        <strain evidence="6">TUM17379</strain>
    </source>
</reference>
<keyword evidence="2" id="KW-0805">Transcription regulation</keyword>
<dbReference type="EMBL" id="UGYO01000001">
    <property type="protein sequence ID" value="SUI69331.1"/>
    <property type="molecule type" value="Genomic_DNA"/>
</dbReference>
<reference evidence="7 8" key="1">
    <citation type="submission" date="2018-06" db="EMBL/GenBank/DDBJ databases">
        <authorList>
            <consortium name="Pathogen Informatics"/>
            <person name="Doyle S."/>
        </authorList>
    </citation>
    <scope>NUCLEOTIDE SEQUENCE [LARGE SCALE GENOMIC DNA]</scope>
    <source>
        <strain evidence="7 8">NCTC10738</strain>
    </source>
</reference>
<sequence>MDIRAIKLYLDLCDTLHFSRTATRMHVSPSTLSRTLQRLEDEVGSKLLERDNRSVTLTHAGEAFRRFASQTLTQWQELRRELDPQQKLLRGTLQLYCSVTAAYSHLPALLDKFRRQQPLVDIKLTTGDAADAVQEIQQQRADIAIAALPQDFPPSLHFAPIGEVPLSIIAPTINCQLQSLLAQNPIPWEQLPFIVPDHGPGRLRAERWFKAMGIKANIYAQVSGHEAIVPMVALGCGVSITPDVVVANSPLGERIKTLASPAEIAPFELGCCCKAKRRQDPLVSAFLEVI</sequence>
<dbReference type="InterPro" id="IPR000847">
    <property type="entry name" value="LysR_HTH_N"/>
</dbReference>
<dbReference type="NCBIfam" id="NF008722">
    <property type="entry name" value="PRK11716.1"/>
    <property type="match status" value="1"/>
</dbReference>
<accession>A0A379ZVQ1</accession>
<dbReference type="CDD" id="cd08430">
    <property type="entry name" value="PBP2_IlvY"/>
    <property type="match status" value="1"/>
</dbReference>
<gene>
    <name evidence="7" type="primary">cmpR_3</name>
    <name evidence="6" type="synonym">ilvY</name>
    <name evidence="7" type="ORF">NCTC10738_02066</name>
    <name evidence="6" type="ORF">TUM17379_38950</name>
</gene>
<dbReference type="GeneID" id="88623589"/>
<dbReference type="InterPro" id="IPR037404">
    <property type="entry name" value="IlvY_PBP2"/>
</dbReference>
<dbReference type="OrthoDB" id="9803735at2"/>
<name>A0A1S2AMA2_9GAMM</name>